<feature type="compositionally biased region" description="Pro residues" evidence="1">
    <location>
        <begin position="75"/>
        <end position="86"/>
    </location>
</feature>
<evidence type="ECO:0000313" key="3">
    <source>
        <dbReference type="EMBL" id="MFC4698744.1"/>
    </source>
</evidence>
<comment type="caution">
    <text evidence="3">The sequence shown here is derived from an EMBL/GenBank/DDBJ whole genome shotgun (WGS) entry which is preliminary data.</text>
</comment>
<keyword evidence="2" id="KW-1133">Transmembrane helix</keyword>
<protein>
    <submittedName>
        <fullName evidence="3">AgmX/PglI C-terminal domain-containing protein</fullName>
    </submittedName>
</protein>
<dbReference type="InterPro" id="IPR049806">
    <property type="entry name" value="MasK-like_C"/>
</dbReference>
<keyword evidence="4" id="KW-1185">Reference proteome</keyword>
<gene>
    <name evidence="3" type="ORF">ACFO4O_01035</name>
</gene>
<dbReference type="NCBIfam" id="NF033768">
    <property type="entry name" value="myxo_SS_tail"/>
    <property type="match status" value="1"/>
</dbReference>
<dbReference type="EMBL" id="JBHSGU010000001">
    <property type="protein sequence ID" value="MFC4698744.1"/>
    <property type="molecule type" value="Genomic_DNA"/>
</dbReference>
<accession>A0ABV9LR96</accession>
<dbReference type="Proteomes" id="UP001595897">
    <property type="component" value="Unassembled WGS sequence"/>
</dbReference>
<proteinExistence type="predicted"/>
<evidence type="ECO:0000256" key="1">
    <source>
        <dbReference type="SAM" id="MobiDB-lite"/>
    </source>
</evidence>
<sequence>MSSADMTMTLPYFDSQLPWSSSVKENGRFFYICVAVLVITLLLAAAVSMTEVAELPRAEQEKLPPQLAKILEAKTPPPPPIPIEPEPLPEPEVLEPEPEPIEPELVQEAPVETPNEVVPEQTPPEVLTEQEKVVKARETAKSKGVMAFADQLASMREQANLQNLANTDLSQGGGQANVTARNVISAQTISTSGGIQTSELSSDVGAAGELEGRRNTEFVAASEGEVALATKRIETQTQVVGNRDLDQIRQILDANKGAVYSLYRRALRADPSIEGKLTVKLVIAPDGSLSSVTLIDSELNAPDLVEKLLARIALINFGAQNVEQTELEYAFNFLPF</sequence>
<keyword evidence="2" id="KW-0472">Membrane</keyword>
<keyword evidence="2" id="KW-0812">Transmembrane</keyword>
<feature type="transmembrane region" description="Helical" evidence="2">
    <location>
        <begin position="29"/>
        <end position="47"/>
    </location>
</feature>
<feature type="compositionally biased region" description="Acidic residues" evidence="1">
    <location>
        <begin position="87"/>
        <end position="97"/>
    </location>
</feature>
<reference evidence="4" key="1">
    <citation type="journal article" date="2019" name="Int. J. Syst. Evol. Microbiol.">
        <title>The Global Catalogue of Microorganisms (GCM) 10K type strain sequencing project: providing services to taxonomists for standard genome sequencing and annotation.</title>
        <authorList>
            <consortium name="The Broad Institute Genomics Platform"/>
            <consortium name="The Broad Institute Genome Sequencing Center for Infectious Disease"/>
            <person name="Wu L."/>
            <person name="Ma J."/>
        </authorList>
    </citation>
    <scope>NUCLEOTIDE SEQUENCE [LARGE SCALE GENOMIC DNA]</scope>
    <source>
        <strain evidence="4">KACC 12507</strain>
    </source>
</reference>
<dbReference type="RefSeq" id="WP_382405386.1">
    <property type="nucleotide sequence ID" value="NZ_JBHSGU010000001.1"/>
</dbReference>
<feature type="region of interest" description="Disordered" evidence="1">
    <location>
        <begin position="74"/>
        <end position="97"/>
    </location>
</feature>
<evidence type="ECO:0000313" key="4">
    <source>
        <dbReference type="Proteomes" id="UP001595897"/>
    </source>
</evidence>
<organism evidence="3 4">
    <name type="scientific">Glaciecola siphonariae</name>
    <dbReference type="NCBI Taxonomy" id="521012"/>
    <lineage>
        <taxon>Bacteria</taxon>
        <taxon>Pseudomonadati</taxon>
        <taxon>Pseudomonadota</taxon>
        <taxon>Gammaproteobacteria</taxon>
        <taxon>Alteromonadales</taxon>
        <taxon>Alteromonadaceae</taxon>
        <taxon>Glaciecola</taxon>
    </lineage>
</organism>
<name>A0ABV9LR96_9ALTE</name>
<evidence type="ECO:0000256" key="2">
    <source>
        <dbReference type="SAM" id="Phobius"/>
    </source>
</evidence>